<dbReference type="GO" id="GO:0016747">
    <property type="term" value="F:acyltransferase activity, transferring groups other than amino-acyl groups"/>
    <property type="evidence" value="ECO:0007669"/>
    <property type="project" value="InterPro"/>
</dbReference>
<accession>A0AA35CMC0</accession>
<dbReference type="Proteomes" id="UP001163687">
    <property type="component" value="Chromosome"/>
</dbReference>
<evidence type="ECO:0000313" key="3">
    <source>
        <dbReference type="Proteomes" id="UP001163687"/>
    </source>
</evidence>
<dbReference type="InterPro" id="IPR000182">
    <property type="entry name" value="GNAT_dom"/>
</dbReference>
<dbReference type="CDD" id="cd04301">
    <property type="entry name" value="NAT_SF"/>
    <property type="match status" value="1"/>
</dbReference>
<dbReference type="Gene3D" id="3.40.630.30">
    <property type="match status" value="1"/>
</dbReference>
<dbReference type="PROSITE" id="PS51186">
    <property type="entry name" value="GNAT"/>
    <property type="match status" value="1"/>
</dbReference>
<dbReference type="KEGG" id="cmic:caldi_10710"/>
<sequence length="269" mass="30295">MAISETPSFPARDPRWWRMEELLLEMRTIWFGAVPRPFHSGTLLVEPEGELVGLVDGTPEEADALVAEARRRQAYVVVTPFTQPHDLSSRLRAAGYRLVQRQGTYIYEPGDQPAPLRPARRGLIRLLRRPLPIRIEVVGEDRLPLWNRICYTAFGPRGQTEEESLREKERAFANMGPAGTWYLAYAGDEPAATAILYQGREASELLAVGTVPRFRGRGLATALVRRAIADFSRRGQGFLFLDTRPGSGPERLYAKLGFRPAYVRSIYGL</sequence>
<dbReference type="InterPro" id="IPR016181">
    <property type="entry name" value="Acyl_CoA_acyltransferase"/>
</dbReference>
<dbReference type="RefSeq" id="WP_264844056.1">
    <property type="nucleotide sequence ID" value="NZ_AP025628.1"/>
</dbReference>
<keyword evidence="3" id="KW-1185">Reference proteome</keyword>
<evidence type="ECO:0000259" key="1">
    <source>
        <dbReference type="PROSITE" id="PS51186"/>
    </source>
</evidence>
<dbReference type="EMBL" id="AP025628">
    <property type="protein sequence ID" value="BDG59981.1"/>
    <property type="molecule type" value="Genomic_DNA"/>
</dbReference>
<proteinExistence type="predicted"/>
<organism evidence="2 3">
    <name type="scientific">Caldinitratiruptor microaerophilus</name>
    <dbReference type="NCBI Taxonomy" id="671077"/>
    <lineage>
        <taxon>Bacteria</taxon>
        <taxon>Bacillati</taxon>
        <taxon>Bacillota</taxon>
        <taxon>Clostridia</taxon>
        <taxon>Eubacteriales</taxon>
        <taxon>Symbiobacteriaceae</taxon>
        <taxon>Caldinitratiruptor</taxon>
    </lineage>
</organism>
<protein>
    <recommendedName>
        <fullName evidence="1">N-acetyltransferase domain-containing protein</fullName>
    </recommendedName>
</protein>
<feature type="domain" description="N-acetyltransferase" evidence="1">
    <location>
        <begin position="133"/>
        <end position="269"/>
    </location>
</feature>
<reference evidence="2" key="1">
    <citation type="submission" date="2022-03" db="EMBL/GenBank/DDBJ databases">
        <title>Complete genome sequence of Caldinitratiruptor microaerophilus.</title>
        <authorList>
            <person name="Mukaiyama R."/>
            <person name="Nishiyama T."/>
            <person name="Ueda K."/>
        </authorList>
    </citation>
    <scope>NUCLEOTIDE SEQUENCE</scope>
    <source>
        <strain evidence="2">JCM 16183</strain>
    </source>
</reference>
<dbReference type="Pfam" id="PF00583">
    <property type="entry name" value="Acetyltransf_1"/>
    <property type="match status" value="1"/>
</dbReference>
<dbReference type="SUPFAM" id="SSF55729">
    <property type="entry name" value="Acyl-CoA N-acyltransferases (Nat)"/>
    <property type="match status" value="1"/>
</dbReference>
<evidence type="ECO:0000313" key="2">
    <source>
        <dbReference type="EMBL" id="BDG59981.1"/>
    </source>
</evidence>
<dbReference type="AlphaFoldDB" id="A0AA35CMC0"/>
<gene>
    <name evidence="2" type="ORF">caldi_10710</name>
</gene>
<name>A0AA35CMC0_9FIRM</name>